<dbReference type="GO" id="GO:0045900">
    <property type="term" value="P:negative regulation of translational elongation"/>
    <property type="evidence" value="ECO:0007669"/>
    <property type="project" value="TreeGrafter"/>
</dbReference>
<dbReference type="Pfam" id="PF16321">
    <property type="entry name" value="Ribosom_S30AE_C"/>
    <property type="match status" value="1"/>
</dbReference>
<dbReference type="PANTHER" id="PTHR33231">
    <property type="entry name" value="30S RIBOSOMAL PROTEIN"/>
    <property type="match status" value="1"/>
</dbReference>
<comment type="subcellular location">
    <subcellularLocation>
        <location evidence="3">Cytoplasm</location>
    </subcellularLocation>
</comment>
<dbReference type="GO" id="GO:0022627">
    <property type="term" value="C:cytosolic small ribosomal subunit"/>
    <property type="evidence" value="ECO:0007669"/>
    <property type="project" value="TreeGrafter"/>
</dbReference>
<dbReference type="Gene3D" id="3.30.505.50">
    <property type="entry name" value="Sigma 54 modulation/S30EA ribosomal protein, C-terminal domain"/>
    <property type="match status" value="1"/>
</dbReference>
<dbReference type="InterPro" id="IPR032528">
    <property type="entry name" value="Ribosom_S30AE_C"/>
</dbReference>
<dbReference type="CDD" id="cd00552">
    <property type="entry name" value="RaiA"/>
    <property type="match status" value="1"/>
</dbReference>
<comment type="function">
    <text evidence="3">Required for dimerization of active 70S ribosomes into 100S ribosomes in stationary phase; 100S ribosomes are translationally inactive and sometimes present during exponential growth.</text>
</comment>
<keyword evidence="1 3" id="KW-0963">Cytoplasm</keyword>
<accession>A0A8J3J5T7</accession>
<feature type="domain" description="Sigma 54 modulation/S30EA ribosomal protein C-terminal" evidence="4">
    <location>
        <begin position="150"/>
        <end position="203"/>
    </location>
</feature>
<evidence type="ECO:0000256" key="1">
    <source>
        <dbReference type="ARBA" id="ARBA00022490"/>
    </source>
</evidence>
<dbReference type="RefSeq" id="WP_203655982.1">
    <property type="nucleotide sequence ID" value="NZ_BAAAZM010000003.1"/>
</dbReference>
<comment type="similarity">
    <text evidence="3">Belongs to the HPF/YfiA ribosome-associated protein family. Long HPF subfamily.</text>
</comment>
<comment type="subunit">
    <text evidence="3">Interacts with 100S ribosomes.</text>
</comment>
<dbReference type="AlphaFoldDB" id="A0A8J3J5T7"/>
<dbReference type="NCBIfam" id="TIGR00741">
    <property type="entry name" value="yfiA"/>
    <property type="match status" value="1"/>
</dbReference>
<name>A0A8J3J5T7_9ACTN</name>
<dbReference type="Gene3D" id="3.30.160.100">
    <property type="entry name" value="Ribosome hibernation promotion factor-like"/>
    <property type="match status" value="1"/>
</dbReference>
<dbReference type="SUPFAM" id="SSF69754">
    <property type="entry name" value="Ribosome binding protein Y (YfiA homologue)"/>
    <property type="match status" value="1"/>
</dbReference>
<evidence type="ECO:0000313" key="6">
    <source>
        <dbReference type="Proteomes" id="UP000612808"/>
    </source>
</evidence>
<dbReference type="InterPro" id="IPR050574">
    <property type="entry name" value="HPF/YfiA_ribosome-assoc"/>
</dbReference>
<dbReference type="GO" id="GO:0043024">
    <property type="term" value="F:ribosomal small subunit binding"/>
    <property type="evidence" value="ECO:0007669"/>
    <property type="project" value="TreeGrafter"/>
</dbReference>
<evidence type="ECO:0000313" key="5">
    <source>
        <dbReference type="EMBL" id="GID10644.1"/>
    </source>
</evidence>
<dbReference type="Proteomes" id="UP000612808">
    <property type="component" value="Unassembled WGS sequence"/>
</dbReference>
<dbReference type="InterPro" id="IPR036567">
    <property type="entry name" value="RHF-like"/>
</dbReference>
<dbReference type="EMBL" id="BOMB01000008">
    <property type="protein sequence ID" value="GID10644.1"/>
    <property type="molecule type" value="Genomic_DNA"/>
</dbReference>
<dbReference type="Pfam" id="PF02482">
    <property type="entry name" value="Ribosomal_S30AE"/>
    <property type="match status" value="1"/>
</dbReference>
<keyword evidence="6" id="KW-1185">Reference proteome</keyword>
<dbReference type="PANTHER" id="PTHR33231:SF1">
    <property type="entry name" value="30S RIBOSOMAL PROTEIN"/>
    <property type="match status" value="1"/>
</dbReference>
<dbReference type="HAMAP" id="MF_00839">
    <property type="entry name" value="HPF"/>
    <property type="match status" value="1"/>
</dbReference>
<evidence type="ECO:0000256" key="3">
    <source>
        <dbReference type="HAMAP-Rule" id="MF_00839"/>
    </source>
</evidence>
<comment type="caution">
    <text evidence="5">The sequence shown here is derived from an EMBL/GenBank/DDBJ whole genome shotgun (WGS) entry which is preliminary data.</text>
</comment>
<evidence type="ECO:0000259" key="4">
    <source>
        <dbReference type="Pfam" id="PF16321"/>
    </source>
</evidence>
<protein>
    <recommendedName>
        <fullName evidence="3">Ribosome hibernation promoting factor</fullName>
        <shortName evidence="3">HPF</shortName>
    </recommendedName>
</protein>
<dbReference type="FunFam" id="3.30.505.50:FF:000002">
    <property type="entry name" value="Ribosome hibernation promoting factor"/>
    <property type="match status" value="1"/>
</dbReference>
<gene>
    <name evidence="3" type="primary">hpf</name>
    <name evidence="5" type="ORF">Aru02nite_15330</name>
</gene>
<sequence>MDVVVKGRNLEVPDHFRQFVTEKMQKVERYDQKLFEVDVELSHERNRRQSERCQRVEITCRSRGPAVRAEACAKDFYTAVDAALAKLEGRLRKVADRRRVHRGRRTPVSVASATAPLVDEAAMAVDQGSVAVLNRPADTDVEPMMEEGPGRIVREKEHPADPMTVDDALFQMELVGHDFYMFMDKESGRPSVVYRRKGFDYGILRLAM</sequence>
<proteinExistence type="inferred from homology"/>
<dbReference type="InterPro" id="IPR003489">
    <property type="entry name" value="RHF/RaiA"/>
</dbReference>
<dbReference type="InterPro" id="IPR038416">
    <property type="entry name" value="Ribosom_S30AE_C_sf"/>
</dbReference>
<dbReference type="InterPro" id="IPR034694">
    <property type="entry name" value="HPF_long/plastid"/>
</dbReference>
<keyword evidence="2 3" id="KW-0810">Translation regulation</keyword>
<evidence type="ECO:0000256" key="2">
    <source>
        <dbReference type="ARBA" id="ARBA00022845"/>
    </source>
</evidence>
<organism evidence="5 6">
    <name type="scientific">Actinocatenispora rupis</name>
    <dbReference type="NCBI Taxonomy" id="519421"/>
    <lineage>
        <taxon>Bacteria</taxon>
        <taxon>Bacillati</taxon>
        <taxon>Actinomycetota</taxon>
        <taxon>Actinomycetes</taxon>
        <taxon>Micromonosporales</taxon>
        <taxon>Micromonosporaceae</taxon>
        <taxon>Actinocatenispora</taxon>
    </lineage>
</organism>
<reference evidence="5" key="1">
    <citation type="submission" date="2021-01" db="EMBL/GenBank/DDBJ databases">
        <title>Whole genome shotgun sequence of Actinocatenispora rupis NBRC 107355.</title>
        <authorList>
            <person name="Komaki H."/>
            <person name="Tamura T."/>
        </authorList>
    </citation>
    <scope>NUCLEOTIDE SEQUENCE</scope>
    <source>
        <strain evidence="5">NBRC 107355</strain>
    </source>
</reference>